<protein>
    <submittedName>
        <fullName evidence="1">Uncharacterized protein</fullName>
    </submittedName>
</protein>
<gene>
    <name evidence="1" type="ORF">QFC24_005937</name>
</gene>
<evidence type="ECO:0000313" key="2">
    <source>
        <dbReference type="Proteomes" id="UP001234202"/>
    </source>
</evidence>
<reference evidence="1" key="1">
    <citation type="submission" date="2023-04" db="EMBL/GenBank/DDBJ databases">
        <title>Draft Genome sequencing of Naganishia species isolated from polar environments using Oxford Nanopore Technology.</title>
        <authorList>
            <person name="Leo P."/>
            <person name="Venkateswaran K."/>
        </authorList>
    </citation>
    <scope>NUCLEOTIDE SEQUENCE</scope>
    <source>
        <strain evidence="1">DBVPG 5303</strain>
    </source>
</reference>
<proteinExistence type="predicted"/>
<name>A0ACC2X5P0_9TREE</name>
<dbReference type="Proteomes" id="UP001234202">
    <property type="component" value="Unassembled WGS sequence"/>
</dbReference>
<sequence>MAAQDGQPAAPITVPKRSDKRDVSKHGSLKTAKEDPSLPKVLHVKNFEHNFNVEGFIGGLTENLSESSQSRSGAIESVTYSKTFSTALDHLLALQKQMSTRTRRLDEEMKIAERDYAGRLKDMQGDFEAVGTTFSSLEGKITGVGRTAMRIGEQLETLHHFRSLAQSVSLLLSYYLSVAQPPEPTKNPDGTETAPQTPLETLFVTRTTREGRTKLAVILRRLSALAKDVVENAAAASNVGNAESEDKVNPTLKADLEKAERVREEVTRFSEQFEKEILRLFDKSYRKGDIKMMAHCAKTLQSFNGGTSCIQMYVNQHDFFISQDRFLEKTETVEGYDLPGDADPSSTSNDGSSTNIWKKLHDPDVPAPDKEPGLDALFDEIRLTVSQEAQIIQAVFPIKEEVMKVFLQRVFAQVIQQHLEHLFSKAAAQGDLALLRMLRLTHVKCAGLVEDLKRYSFSNNGQNITIDDSEDKEAAISSPLTAMLDLCMEEMFMSYLDKGRYLELETRWLTDAYKEMLAAFDRYHLNIIKSKPNSLLDRVVNQLSSSSATSTTTPNHLSASTAAGPASTAAAWLHKYGGVANTFGGAGTGTHSIAASGRASPALSGAATPRVEDLSQLDPTTMKPKGHEREAALETQLSETMLKLHAEAVGRVVELSLPGDVPKNTNIIAHILMDSIGRNYMELALDSLIARLDVYDGKVEPPITGLLALKQTDLILHLWQRYSATAILPLAASSITVRKQYSQANASATTRIEGKANSLLQKTIDATMVWLVNLLKRQKNNDFKPKNEEMSFARNSTEPCRACCDFLERLKGITDKSLSGKNAVSFLMEVTAGTFEKVSGKPDWRSYVDEDVVKKFGIPEINERFEMLRQLGNSFIVQPEVLRSYLTEAHLGKIDARLLRPYLAQRSDFSSFSRRFLEDEGLAGTEVSTGDDSSKQGLSRGSRLSIGAGSGMLRLRELLKAVDEHAFGHDRLRTEKHDLSDHAGKTSPMNQGNTSSRPAQEAKETRPGHQTPVPGFVMPVV</sequence>
<keyword evidence="2" id="KW-1185">Reference proteome</keyword>
<dbReference type="EMBL" id="JASBWV010000026">
    <property type="protein sequence ID" value="KAJ9118971.1"/>
    <property type="molecule type" value="Genomic_DNA"/>
</dbReference>
<evidence type="ECO:0000313" key="1">
    <source>
        <dbReference type="EMBL" id="KAJ9118971.1"/>
    </source>
</evidence>
<accession>A0ACC2X5P0</accession>
<comment type="caution">
    <text evidence="1">The sequence shown here is derived from an EMBL/GenBank/DDBJ whole genome shotgun (WGS) entry which is preliminary data.</text>
</comment>
<organism evidence="1 2">
    <name type="scientific">Naganishia onofrii</name>
    <dbReference type="NCBI Taxonomy" id="1851511"/>
    <lineage>
        <taxon>Eukaryota</taxon>
        <taxon>Fungi</taxon>
        <taxon>Dikarya</taxon>
        <taxon>Basidiomycota</taxon>
        <taxon>Agaricomycotina</taxon>
        <taxon>Tremellomycetes</taxon>
        <taxon>Filobasidiales</taxon>
        <taxon>Filobasidiaceae</taxon>
        <taxon>Naganishia</taxon>
    </lineage>
</organism>